<keyword evidence="3" id="KW-1185">Reference proteome</keyword>
<comment type="caution">
    <text evidence="2">The sequence shown here is derived from an EMBL/GenBank/DDBJ whole genome shotgun (WGS) entry which is preliminary data.</text>
</comment>
<evidence type="ECO:0000256" key="1">
    <source>
        <dbReference type="SAM" id="MobiDB-lite"/>
    </source>
</evidence>
<evidence type="ECO:0000313" key="2">
    <source>
        <dbReference type="EMBL" id="CAJ0936136.1"/>
    </source>
</evidence>
<reference evidence="2" key="1">
    <citation type="submission" date="2023-07" db="EMBL/GenBank/DDBJ databases">
        <authorList>
            <person name="Stuckert A."/>
        </authorList>
    </citation>
    <scope>NUCLEOTIDE SEQUENCE</scope>
</reference>
<feature type="compositionally biased region" description="Polar residues" evidence="1">
    <location>
        <begin position="7"/>
        <end position="17"/>
    </location>
</feature>
<protein>
    <submittedName>
        <fullName evidence="2">Uncharacterized protein</fullName>
    </submittedName>
</protein>
<accession>A0ABN9L8W2</accession>
<organism evidence="2 3">
    <name type="scientific">Ranitomeya imitator</name>
    <name type="common">mimic poison frog</name>
    <dbReference type="NCBI Taxonomy" id="111125"/>
    <lineage>
        <taxon>Eukaryota</taxon>
        <taxon>Metazoa</taxon>
        <taxon>Chordata</taxon>
        <taxon>Craniata</taxon>
        <taxon>Vertebrata</taxon>
        <taxon>Euteleostomi</taxon>
        <taxon>Amphibia</taxon>
        <taxon>Batrachia</taxon>
        <taxon>Anura</taxon>
        <taxon>Neobatrachia</taxon>
        <taxon>Hyloidea</taxon>
        <taxon>Dendrobatidae</taxon>
        <taxon>Dendrobatinae</taxon>
        <taxon>Ranitomeya</taxon>
    </lineage>
</organism>
<feature type="region of interest" description="Disordered" evidence="1">
    <location>
        <begin position="1"/>
        <end position="21"/>
    </location>
</feature>
<gene>
    <name evidence="2" type="ORF">RIMI_LOCUS6659664</name>
</gene>
<proteinExistence type="predicted"/>
<evidence type="ECO:0000313" key="3">
    <source>
        <dbReference type="Proteomes" id="UP001176940"/>
    </source>
</evidence>
<name>A0ABN9L8W2_9NEOB</name>
<sequence length="77" mass="9017">MSKEDNCSTQNNDSFSHCDSIPTDELYRSSAIRPSPFENLNPRRAYMHTQTKHSHFVYQPLVRHGIKRFGKKCDVFN</sequence>
<dbReference type="Proteomes" id="UP001176940">
    <property type="component" value="Unassembled WGS sequence"/>
</dbReference>
<dbReference type="EMBL" id="CAUEEQ010012147">
    <property type="protein sequence ID" value="CAJ0936136.1"/>
    <property type="molecule type" value="Genomic_DNA"/>
</dbReference>